<sequence>MLGASMRQRLLALSLSLLLLLTQQLGALHLLSHVLQPPGLATLETGADSGPHGHDHGHHHGDHHGDGGHADAGDALCQICLVLATLGAASLPVVWGWLARQARGGAPLPMPRPAPRRLATAPWQARAPPLRLH</sequence>
<dbReference type="EMBL" id="BJCL01000008">
    <property type="protein sequence ID" value="GCL64267.1"/>
    <property type="molecule type" value="Genomic_DNA"/>
</dbReference>
<accession>A0A480AVY3</accession>
<evidence type="ECO:0000313" key="2">
    <source>
        <dbReference type="EMBL" id="GCL64267.1"/>
    </source>
</evidence>
<feature type="region of interest" description="Disordered" evidence="1">
    <location>
        <begin position="42"/>
        <end position="68"/>
    </location>
</feature>
<dbReference type="Pfam" id="PF11162">
    <property type="entry name" value="DUF2946"/>
    <property type="match status" value="1"/>
</dbReference>
<proteinExistence type="predicted"/>
<dbReference type="InterPro" id="IPR021333">
    <property type="entry name" value="DUF2946"/>
</dbReference>
<feature type="region of interest" description="Disordered" evidence="1">
    <location>
        <begin position="105"/>
        <end position="133"/>
    </location>
</feature>
<reference evidence="3" key="1">
    <citation type="submission" date="2019-03" db="EMBL/GenBank/DDBJ databases">
        <title>Aquabacterium pictum sp.nov., the first bacteriochlorophyll a-containing freshwater bacterium in the genus Aquabacterium of the class Betaproteobacteria.</title>
        <authorList>
            <person name="Hirose S."/>
            <person name="Tank M."/>
            <person name="Hara E."/>
            <person name="Tamaki H."/>
            <person name="Takaichi S."/>
            <person name="Haruta S."/>
            <person name="Hanada S."/>
        </authorList>
    </citation>
    <scope>NUCLEOTIDE SEQUENCE [LARGE SCALE GENOMIC DNA]</scope>
    <source>
        <strain evidence="3">W35</strain>
    </source>
</reference>
<protein>
    <recommendedName>
        <fullName evidence="4">DUF2946 domain-containing protein</fullName>
    </recommendedName>
</protein>
<dbReference type="Proteomes" id="UP000301751">
    <property type="component" value="Unassembled WGS sequence"/>
</dbReference>
<dbReference type="AlphaFoldDB" id="A0A480AVY3"/>
<comment type="caution">
    <text evidence="2">The sequence shown here is derived from an EMBL/GenBank/DDBJ whole genome shotgun (WGS) entry which is preliminary data.</text>
</comment>
<evidence type="ECO:0000256" key="1">
    <source>
        <dbReference type="SAM" id="MobiDB-lite"/>
    </source>
</evidence>
<organism evidence="2 3">
    <name type="scientific">Pseudaquabacterium pictum</name>
    <dbReference type="NCBI Taxonomy" id="2315236"/>
    <lineage>
        <taxon>Bacteria</taxon>
        <taxon>Pseudomonadati</taxon>
        <taxon>Pseudomonadota</taxon>
        <taxon>Betaproteobacteria</taxon>
        <taxon>Burkholderiales</taxon>
        <taxon>Sphaerotilaceae</taxon>
        <taxon>Pseudaquabacterium</taxon>
    </lineage>
</organism>
<dbReference type="RefSeq" id="WP_137733985.1">
    <property type="nucleotide sequence ID" value="NZ_BJCL01000008.1"/>
</dbReference>
<gene>
    <name evidence="2" type="ORF">AQPW35_33480</name>
</gene>
<name>A0A480AVY3_9BURK</name>
<evidence type="ECO:0000313" key="3">
    <source>
        <dbReference type="Proteomes" id="UP000301751"/>
    </source>
</evidence>
<evidence type="ECO:0008006" key="4">
    <source>
        <dbReference type="Google" id="ProtNLM"/>
    </source>
</evidence>
<keyword evidence="3" id="KW-1185">Reference proteome</keyword>